<dbReference type="KEGG" id="nlo:107225776"/>
<evidence type="ECO:0000313" key="2">
    <source>
        <dbReference type="Proteomes" id="UP000829291"/>
    </source>
</evidence>
<reference evidence="3" key="1">
    <citation type="submission" date="2025-08" db="UniProtKB">
        <authorList>
            <consortium name="RefSeq"/>
        </authorList>
    </citation>
    <scope>IDENTIFICATION</scope>
    <source>
        <tissue evidence="3">Thorax and Abdomen</tissue>
    </source>
</reference>
<keyword evidence="1" id="KW-0472">Membrane</keyword>
<dbReference type="InParanoid" id="A0A6J0C3J1"/>
<organism evidence="3">
    <name type="scientific">Neodiprion lecontei</name>
    <name type="common">Redheaded pine sawfly</name>
    <dbReference type="NCBI Taxonomy" id="441921"/>
    <lineage>
        <taxon>Eukaryota</taxon>
        <taxon>Metazoa</taxon>
        <taxon>Ecdysozoa</taxon>
        <taxon>Arthropoda</taxon>
        <taxon>Hexapoda</taxon>
        <taxon>Insecta</taxon>
        <taxon>Pterygota</taxon>
        <taxon>Neoptera</taxon>
        <taxon>Endopterygota</taxon>
        <taxon>Hymenoptera</taxon>
        <taxon>Tenthredinoidea</taxon>
        <taxon>Diprionidae</taxon>
        <taxon>Diprioninae</taxon>
        <taxon>Neodiprion</taxon>
    </lineage>
</organism>
<dbReference type="AlphaFoldDB" id="A0A6J0C3J1"/>
<name>A0A6J0C3J1_NEOLC</name>
<dbReference type="RefSeq" id="XP_015521836.2">
    <property type="nucleotide sequence ID" value="XM_015666350.2"/>
</dbReference>
<proteinExistence type="predicted"/>
<sequence>MVGFFARHKTIPTTHYIRSRSRYHPGTLVDTVRSEEDRKMRNQVYFSLAVIALCFAGCSVFGEELAAEEKLRLEDLDDSVPEAVSVDDEALVRPKRTLLLKKKLLGLGALGLGVEFGAVKSYGWGGHGGYGGGGYGGNYGGGYGGNYGGGYNGYYREESSGPSYVSRPVYVETPVYVDRPVYVEKQVYVPKPVYVERPVYVEKPVLVKTTYGHVEPTEHRGNGWGWNGNANANSYGEGNGNGNGYANSYANSQAQSWSAGNNFGPSSVGVVRSEAHASASASVGGSSGNGAGNGGYVY</sequence>
<dbReference type="GeneID" id="107225776"/>
<dbReference type="OrthoDB" id="7493296at2759"/>
<feature type="transmembrane region" description="Helical" evidence="1">
    <location>
        <begin position="44"/>
        <end position="62"/>
    </location>
</feature>
<keyword evidence="2" id="KW-1185">Reference proteome</keyword>
<accession>A0A6J0C3J1</accession>
<gene>
    <name evidence="3" type="primary">LOC107225776</name>
</gene>
<evidence type="ECO:0000256" key="1">
    <source>
        <dbReference type="SAM" id="Phobius"/>
    </source>
</evidence>
<dbReference type="Proteomes" id="UP000829291">
    <property type="component" value="Chromosome 5"/>
</dbReference>
<protein>
    <submittedName>
        <fullName evidence="3">Uncharacterized protein LOC107225776 isoform X1</fullName>
    </submittedName>
</protein>
<keyword evidence="1" id="KW-0812">Transmembrane</keyword>
<keyword evidence="1" id="KW-1133">Transmembrane helix</keyword>
<evidence type="ECO:0000313" key="3">
    <source>
        <dbReference type="RefSeq" id="XP_015521836.2"/>
    </source>
</evidence>